<evidence type="ECO:0000256" key="1">
    <source>
        <dbReference type="SAM" id="Phobius"/>
    </source>
</evidence>
<dbReference type="EMBL" id="JBITGY010000027">
    <property type="protein sequence ID" value="MFI6505916.1"/>
    <property type="molecule type" value="Genomic_DNA"/>
</dbReference>
<evidence type="ECO:0000313" key="2">
    <source>
        <dbReference type="EMBL" id="MFI6505916.1"/>
    </source>
</evidence>
<name>A0ABW7ZCU9_9ACTN</name>
<gene>
    <name evidence="2" type="ORF">ACIBG2_51675</name>
</gene>
<keyword evidence="1" id="KW-0812">Transmembrane</keyword>
<dbReference type="RefSeq" id="WP_397092365.1">
    <property type="nucleotide sequence ID" value="NZ_JBITGY010000027.1"/>
</dbReference>
<sequence length="126" mass="12892">MFLRVVIMLQTIAVFVQAITAGVMLSSPHGGALHSAGSYTLFVVVVVHVIAAVLAWRPGGGPARPIWLALGFLVLVSAQVAVGLAGVAVVHVPLGMLLFGLSVLHLVRIWATTGRQAAPVPGGSAV</sequence>
<protein>
    <recommendedName>
        <fullName evidence="4">Integral membrane protein</fullName>
    </recommendedName>
</protein>
<feature type="transmembrane region" description="Helical" evidence="1">
    <location>
        <begin position="94"/>
        <end position="111"/>
    </location>
</feature>
<keyword evidence="1" id="KW-0472">Membrane</keyword>
<evidence type="ECO:0008006" key="4">
    <source>
        <dbReference type="Google" id="ProtNLM"/>
    </source>
</evidence>
<comment type="caution">
    <text evidence="2">The sequence shown here is derived from an EMBL/GenBank/DDBJ whole genome shotgun (WGS) entry which is preliminary data.</text>
</comment>
<feature type="transmembrane region" description="Helical" evidence="1">
    <location>
        <begin position="36"/>
        <end position="56"/>
    </location>
</feature>
<proteinExistence type="predicted"/>
<evidence type="ECO:0000313" key="3">
    <source>
        <dbReference type="Proteomes" id="UP001612741"/>
    </source>
</evidence>
<reference evidence="2 3" key="1">
    <citation type="submission" date="2024-10" db="EMBL/GenBank/DDBJ databases">
        <title>The Natural Products Discovery Center: Release of the First 8490 Sequenced Strains for Exploring Actinobacteria Biosynthetic Diversity.</title>
        <authorList>
            <person name="Kalkreuter E."/>
            <person name="Kautsar S.A."/>
            <person name="Yang D."/>
            <person name="Bader C.D."/>
            <person name="Teijaro C.N."/>
            <person name="Fluegel L."/>
            <person name="Davis C.M."/>
            <person name="Simpson J.R."/>
            <person name="Lauterbach L."/>
            <person name="Steele A.D."/>
            <person name="Gui C."/>
            <person name="Meng S."/>
            <person name="Li G."/>
            <person name="Viehrig K."/>
            <person name="Ye F."/>
            <person name="Su P."/>
            <person name="Kiefer A.F."/>
            <person name="Nichols A."/>
            <person name="Cepeda A.J."/>
            <person name="Yan W."/>
            <person name="Fan B."/>
            <person name="Jiang Y."/>
            <person name="Adhikari A."/>
            <person name="Zheng C.-J."/>
            <person name="Schuster L."/>
            <person name="Cowan T.M."/>
            <person name="Smanski M.J."/>
            <person name="Chevrette M.G."/>
            <person name="De Carvalho L.P.S."/>
            <person name="Shen B."/>
        </authorList>
    </citation>
    <scope>NUCLEOTIDE SEQUENCE [LARGE SCALE GENOMIC DNA]</scope>
    <source>
        <strain evidence="2 3">NPDC050545</strain>
    </source>
</reference>
<accession>A0ABW7ZCU9</accession>
<keyword evidence="1" id="KW-1133">Transmembrane helix</keyword>
<dbReference type="Proteomes" id="UP001612741">
    <property type="component" value="Unassembled WGS sequence"/>
</dbReference>
<keyword evidence="3" id="KW-1185">Reference proteome</keyword>
<feature type="transmembrane region" description="Helical" evidence="1">
    <location>
        <begin position="68"/>
        <end position="88"/>
    </location>
</feature>
<organism evidence="2 3">
    <name type="scientific">Nonomuraea typhae</name>
    <dbReference type="NCBI Taxonomy" id="2603600"/>
    <lineage>
        <taxon>Bacteria</taxon>
        <taxon>Bacillati</taxon>
        <taxon>Actinomycetota</taxon>
        <taxon>Actinomycetes</taxon>
        <taxon>Streptosporangiales</taxon>
        <taxon>Streptosporangiaceae</taxon>
        <taxon>Nonomuraea</taxon>
    </lineage>
</organism>